<dbReference type="Gene3D" id="3.90.600.20">
    <property type="match status" value="1"/>
</dbReference>
<dbReference type="Pfam" id="PF23783">
    <property type="entry name" value="Zn_ribbon_TiaS"/>
    <property type="match status" value="1"/>
</dbReference>
<evidence type="ECO:0000256" key="2">
    <source>
        <dbReference type="ARBA" id="ARBA00022598"/>
    </source>
</evidence>
<keyword evidence="2 6" id="KW-0436">Ligase</keyword>
<gene>
    <name evidence="6" type="primary">tiaS</name>
    <name evidence="10" type="ORF">EGH25_04900</name>
</gene>
<reference evidence="10" key="1">
    <citation type="submission" date="2022-09" db="EMBL/GenBank/DDBJ databases">
        <title>Haloadaptaus new haloarchaeum isolated from saline soil.</title>
        <authorList>
            <person name="Duran-Viseras A."/>
            <person name="Sanchez-Porro C."/>
            <person name="Ventosa A."/>
        </authorList>
    </citation>
    <scope>NUCLEOTIDE SEQUENCE</scope>
    <source>
        <strain evidence="10">F3-133</strain>
    </source>
</reference>
<dbReference type="PANTHER" id="PTHR40705:SF1">
    <property type="entry name" value="TRNA(ILE2) 2-AGMATINYLCYTIDINE SYNTHETASE TIAS"/>
    <property type="match status" value="1"/>
</dbReference>
<dbReference type="Gene3D" id="2.40.50.1010">
    <property type="match status" value="1"/>
</dbReference>
<evidence type="ECO:0000256" key="1">
    <source>
        <dbReference type="ARBA" id="ARBA00022490"/>
    </source>
</evidence>
<dbReference type="Pfam" id="PF08489">
    <property type="entry name" value="TiaS_FLD"/>
    <property type="match status" value="1"/>
</dbReference>
<accession>A0A9Q4C3C5</accession>
<comment type="similarity">
    <text evidence="6">Belongs to the TiaS family.</text>
</comment>
<keyword evidence="5 6" id="KW-0067">ATP-binding</keyword>
<dbReference type="InterPro" id="IPR024913">
    <property type="entry name" value="tRNA_Ile2__agm2C_synt"/>
</dbReference>
<dbReference type="EMBL" id="RKLV01000004">
    <property type="protein sequence ID" value="MCX2818688.1"/>
    <property type="molecule type" value="Genomic_DNA"/>
</dbReference>
<evidence type="ECO:0000259" key="8">
    <source>
        <dbReference type="Pfam" id="PF22641"/>
    </source>
</evidence>
<name>A0A9Q4C3C5_9EURY</name>
<dbReference type="Gene3D" id="3.30.70.2200">
    <property type="match status" value="1"/>
</dbReference>
<dbReference type="GO" id="GO:0005737">
    <property type="term" value="C:cytoplasm"/>
    <property type="evidence" value="ECO:0007669"/>
    <property type="project" value="UniProtKB-SubCell"/>
</dbReference>
<feature type="domain" description="TiaS FLD" evidence="7">
    <location>
        <begin position="137"/>
        <end position="250"/>
    </location>
</feature>
<keyword evidence="4 6" id="KW-0547">Nucleotide-binding</keyword>
<dbReference type="GO" id="GO:0016879">
    <property type="term" value="F:ligase activity, forming carbon-nitrogen bonds"/>
    <property type="evidence" value="ECO:0007669"/>
    <property type="project" value="UniProtKB-UniRule"/>
</dbReference>
<sequence>MIVGIDDTDSATRGMCTTYLAAVVAERVSGFARVRDRLLVRLNPDVEHKTRGNAALALHVETDAPERVESAVVDAVEEHAVFEDAKTNPGVGFLREDEPNEALARYTERAVHGYVEQEEARRVAGENGVRLRGWKNGRGVVGALAAVGASRAFEDWTYELLVYRGRDERGEERRVSYDSFFDAHQATYPRTWDTVDEETGEVVAVPATDGPVVYGLRGTFGGVWDANAYVDVEGAERLAVYRTNQGTDAHLVDARATETRDGGSYIVEGDVIEPPETREGGHVFFTVEDDVRLDCSAFEPTGRFRGTVRSLREGDRVVVCGSVSDGTLKIEKLRVVSLNRVRRVKPTCCGRRMESAGRRQGYRCRADSCDQTADSLVEETVERELEEGWYEVPPSARRHLSKPLIRHETV</sequence>
<dbReference type="InterPro" id="IPR053870">
    <property type="entry name" value="TiaS-like_TCKD"/>
</dbReference>
<comment type="caution">
    <text evidence="10">The sequence shown here is derived from an EMBL/GenBank/DDBJ whole genome shotgun (WGS) entry which is preliminary data.</text>
</comment>
<dbReference type="RefSeq" id="WP_266086530.1">
    <property type="nucleotide sequence ID" value="NZ_RKLV01000004.1"/>
</dbReference>
<feature type="domain" description="TiaS C-terminal zinc ribbon" evidence="9">
    <location>
        <begin position="346"/>
        <end position="385"/>
    </location>
</feature>
<dbReference type="EC" id="6.3.4.22" evidence="6"/>
<dbReference type="GO" id="GO:0005524">
    <property type="term" value="F:ATP binding"/>
    <property type="evidence" value="ECO:0007669"/>
    <property type="project" value="UniProtKB-KW"/>
</dbReference>
<dbReference type="CDD" id="cd04482">
    <property type="entry name" value="RPA2_OBF_like"/>
    <property type="match status" value="1"/>
</dbReference>
<dbReference type="Pfam" id="PF22641">
    <property type="entry name" value="TiaS_TCKD"/>
    <property type="match status" value="1"/>
</dbReference>
<comment type="subcellular location">
    <subcellularLocation>
        <location evidence="6">Cytoplasm</location>
    </subcellularLocation>
</comment>
<keyword evidence="3 6" id="KW-0819">tRNA processing</keyword>
<keyword evidence="1 6" id="KW-0963">Cytoplasm</keyword>
<dbReference type="InterPro" id="IPR055394">
    <property type="entry name" value="Zn_ribbon_TiaS"/>
</dbReference>
<evidence type="ECO:0000256" key="4">
    <source>
        <dbReference type="ARBA" id="ARBA00022741"/>
    </source>
</evidence>
<evidence type="ECO:0000259" key="7">
    <source>
        <dbReference type="Pfam" id="PF08489"/>
    </source>
</evidence>
<dbReference type="AlphaFoldDB" id="A0A9Q4C3C5"/>
<evidence type="ECO:0000313" key="10">
    <source>
        <dbReference type="EMBL" id="MCX2818688.1"/>
    </source>
</evidence>
<keyword evidence="11" id="KW-1185">Reference proteome</keyword>
<evidence type="ECO:0000313" key="11">
    <source>
        <dbReference type="Proteomes" id="UP001149411"/>
    </source>
</evidence>
<dbReference type="GO" id="GO:0002101">
    <property type="term" value="P:tRNA wobble cytosine modification"/>
    <property type="evidence" value="ECO:0007669"/>
    <property type="project" value="UniProtKB-UniRule"/>
</dbReference>
<evidence type="ECO:0000256" key="5">
    <source>
        <dbReference type="ARBA" id="ARBA00022840"/>
    </source>
</evidence>
<protein>
    <recommendedName>
        <fullName evidence="6">tRNA(Ile2) 2-agmatinylcytidine synthetase TiaS</fullName>
        <shortName evidence="6">tRNA(Ile2)-agm2C synthetase</shortName>
        <ecNumber evidence="6">6.3.4.22</ecNumber>
    </recommendedName>
    <alternativeName>
        <fullName evidence="6">tRNA(Ile2) agmatidine synthetase</fullName>
    </alternativeName>
</protein>
<evidence type="ECO:0000256" key="3">
    <source>
        <dbReference type="ARBA" id="ARBA00022694"/>
    </source>
</evidence>
<feature type="domain" description="TiaS-like TCKD" evidence="8">
    <location>
        <begin position="2"/>
        <end position="60"/>
    </location>
</feature>
<evidence type="ECO:0000256" key="6">
    <source>
        <dbReference type="HAMAP-Rule" id="MF_01892"/>
    </source>
</evidence>
<comment type="function">
    <text evidence="6">ATP-dependent agmatine transferase that catalyzes the formation of 2-agmatinylcytidine (agm2C) at the wobble position (C34) of tRNA(Ile2), converting the codon specificity from AUG to AUA.</text>
</comment>
<proteinExistence type="inferred from homology"/>
<dbReference type="Proteomes" id="UP001149411">
    <property type="component" value="Unassembled WGS sequence"/>
</dbReference>
<dbReference type="HAMAP" id="MF_01892">
    <property type="entry name" value="tRNA_Ile2_agm2C_synt"/>
    <property type="match status" value="1"/>
</dbReference>
<dbReference type="PANTHER" id="PTHR40705">
    <property type="entry name" value="TRNA(ILE2) 2-AGMATINYLCYTIDINE SYNTHETASE TIAS"/>
    <property type="match status" value="1"/>
</dbReference>
<evidence type="ECO:0000259" key="9">
    <source>
        <dbReference type="Pfam" id="PF23783"/>
    </source>
</evidence>
<organism evidence="10 11">
    <name type="scientific">Halorutilus salinus</name>
    <dbReference type="NCBI Taxonomy" id="2487751"/>
    <lineage>
        <taxon>Archaea</taxon>
        <taxon>Methanobacteriati</taxon>
        <taxon>Methanobacteriota</taxon>
        <taxon>Stenosarchaea group</taxon>
        <taxon>Halobacteria</taxon>
        <taxon>Halorutilales</taxon>
        <taxon>Halorutilaceae</taxon>
        <taxon>Halorutilus</taxon>
    </lineage>
</organism>
<dbReference type="InterPro" id="IPR013696">
    <property type="entry name" value="TiaS_FLD"/>
</dbReference>
<comment type="catalytic activity">
    <reaction evidence="6">
        <text>cytidine(34) in tRNA(Ile2) + agmatine + ATP + H2O = 2-agmatinylcytidine(34) in tRNA(Ile2) + AMP + 2 phosphate + 2 H(+)</text>
        <dbReference type="Rhea" id="RHEA:43608"/>
        <dbReference type="Rhea" id="RHEA-COMP:10625"/>
        <dbReference type="Rhea" id="RHEA-COMP:10626"/>
        <dbReference type="ChEBI" id="CHEBI:15377"/>
        <dbReference type="ChEBI" id="CHEBI:15378"/>
        <dbReference type="ChEBI" id="CHEBI:30616"/>
        <dbReference type="ChEBI" id="CHEBI:43474"/>
        <dbReference type="ChEBI" id="CHEBI:58145"/>
        <dbReference type="ChEBI" id="CHEBI:82748"/>
        <dbReference type="ChEBI" id="CHEBI:83545"/>
        <dbReference type="ChEBI" id="CHEBI:456215"/>
        <dbReference type="EC" id="6.3.4.22"/>
    </reaction>
</comment>